<gene>
    <name evidence="2" type="ORF">g.50435</name>
</gene>
<proteinExistence type="predicted"/>
<evidence type="ECO:0000313" key="2">
    <source>
        <dbReference type="EMBL" id="JAT07741.1"/>
    </source>
</evidence>
<organism evidence="2">
    <name type="scientific">Graphocephala atropunctata</name>
    <dbReference type="NCBI Taxonomy" id="36148"/>
    <lineage>
        <taxon>Eukaryota</taxon>
        <taxon>Metazoa</taxon>
        <taxon>Ecdysozoa</taxon>
        <taxon>Arthropoda</taxon>
        <taxon>Hexapoda</taxon>
        <taxon>Insecta</taxon>
        <taxon>Pterygota</taxon>
        <taxon>Neoptera</taxon>
        <taxon>Paraneoptera</taxon>
        <taxon>Hemiptera</taxon>
        <taxon>Auchenorrhyncha</taxon>
        <taxon>Membracoidea</taxon>
        <taxon>Cicadellidae</taxon>
        <taxon>Cicadellinae</taxon>
        <taxon>Cicadellini</taxon>
        <taxon>Graphocephala</taxon>
    </lineage>
</organism>
<accession>A0A1B6K8F6</accession>
<reference evidence="2" key="1">
    <citation type="submission" date="2015-11" db="EMBL/GenBank/DDBJ databases">
        <title>De novo transcriptome assembly of four potential Pierce s Disease insect vectors from Arizona vineyards.</title>
        <authorList>
            <person name="Tassone E.E."/>
        </authorList>
    </citation>
    <scope>NUCLEOTIDE SEQUENCE</scope>
</reference>
<feature type="non-terminal residue" evidence="2">
    <location>
        <position position="1"/>
    </location>
</feature>
<feature type="transmembrane region" description="Helical" evidence="1">
    <location>
        <begin position="66"/>
        <end position="87"/>
    </location>
</feature>
<feature type="non-terminal residue" evidence="2">
    <location>
        <position position="107"/>
    </location>
</feature>
<dbReference type="EMBL" id="GEBQ01032236">
    <property type="protein sequence ID" value="JAT07741.1"/>
    <property type="molecule type" value="Transcribed_RNA"/>
</dbReference>
<sequence length="107" mass="12185">VIRVLKKSAATLARESLGSSEFRHPPRRLAWVEDVTVRVGKLNSMKRLQGSLFSAEREIGSCYKTYLTWIAIVSAVWAPIIVMRITLTSSVWEDYLFYLTTVSCYPV</sequence>
<name>A0A1B6K8F6_9HEMI</name>
<dbReference type="AlphaFoldDB" id="A0A1B6K8F6"/>
<evidence type="ECO:0000256" key="1">
    <source>
        <dbReference type="SAM" id="Phobius"/>
    </source>
</evidence>
<keyword evidence="1" id="KW-1133">Transmembrane helix</keyword>
<keyword evidence="1" id="KW-0812">Transmembrane</keyword>
<protein>
    <submittedName>
        <fullName evidence="2">Uncharacterized protein</fullName>
    </submittedName>
</protein>
<keyword evidence="1" id="KW-0472">Membrane</keyword>